<organism evidence="2 3">
    <name type="scientific">Monoraphidium neglectum</name>
    <dbReference type="NCBI Taxonomy" id="145388"/>
    <lineage>
        <taxon>Eukaryota</taxon>
        <taxon>Viridiplantae</taxon>
        <taxon>Chlorophyta</taxon>
        <taxon>core chlorophytes</taxon>
        <taxon>Chlorophyceae</taxon>
        <taxon>CS clade</taxon>
        <taxon>Sphaeropleales</taxon>
        <taxon>Selenastraceae</taxon>
        <taxon>Monoraphidium</taxon>
    </lineage>
</organism>
<reference evidence="2 3" key="1">
    <citation type="journal article" date="2013" name="BMC Genomics">
        <title>Reconstruction of the lipid metabolism for the microalga Monoraphidium neglectum from its genome sequence reveals characteristics suitable for biofuel production.</title>
        <authorList>
            <person name="Bogen C."/>
            <person name="Al-Dilaimi A."/>
            <person name="Albersmeier A."/>
            <person name="Wichmann J."/>
            <person name="Grundmann M."/>
            <person name="Rupp O."/>
            <person name="Lauersen K.J."/>
            <person name="Blifernez-Klassen O."/>
            <person name="Kalinowski J."/>
            <person name="Goesmann A."/>
            <person name="Mussgnug J.H."/>
            <person name="Kruse O."/>
        </authorList>
    </citation>
    <scope>NUCLEOTIDE SEQUENCE [LARGE SCALE GENOMIC DNA]</scope>
    <source>
        <strain evidence="2 3">SAG 48.87</strain>
    </source>
</reference>
<dbReference type="OrthoDB" id="10260794at2759"/>
<dbReference type="InterPro" id="IPR052584">
    <property type="entry name" value="U2_snRNP_Complex_Component"/>
</dbReference>
<evidence type="ECO:0000256" key="1">
    <source>
        <dbReference type="SAM" id="MobiDB-lite"/>
    </source>
</evidence>
<feature type="region of interest" description="Disordered" evidence="1">
    <location>
        <begin position="64"/>
        <end position="90"/>
    </location>
</feature>
<dbReference type="AlphaFoldDB" id="A0A0D2KQC5"/>
<dbReference type="Proteomes" id="UP000054498">
    <property type="component" value="Unassembled WGS sequence"/>
</dbReference>
<sequence>MRAAAPPAAAGGPGDVEVTLLPEELEGLDEAAVKALYEEKAAEMRAAQRKEDFSDMVAAQASLQKRKIQQRADAKATKKGKGGAGADFKF</sequence>
<dbReference type="EMBL" id="KK102419">
    <property type="protein sequence ID" value="KIY97813.1"/>
    <property type="molecule type" value="Genomic_DNA"/>
</dbReference>
<dbReference type="RefSeq" id="XP_013896833.1">
    <property type="nucleotide sequence ID" value="XM_014041379.1"/>
</dbReference>
<evidence type="ECO:0000313" key="2">
    <source>
        <dbReference type="EMBL" id="KIY97813.1"/>
    </source>
</evidence>
<evidence type="ECO:0000313" key="3">
    <source>
        <dbReference type="Proteomes" id="UP000054498"/>
    </source>
</evidence>
<name>A0A0D2KQC5_9CHLO</name>
<dbReference type="STRING" id="145388.A0A0D2KQC5"/>
<protein>
    <submittedName>
        <fullName evidence="2">Uncharacterized protein</fullName>
    </submittedName>
</protein>
<proteinExistence type="predicted"/>
<keyword evidence="3" id="KW-1185">Reference proteome</keyword>
<dbReference type="KEGG" id="mng:MNEG_10147"/>
<accession>A0A0D2KQC5</accession>
<dbReference type="GeneID" id="25727280"/>
<gene>
    <name evidence="2" type="ORF">MNEG_10147</name>
</gene>
<dbReference type="PANTHER" id="PTHR12785">
    <property type="entry name" value="SPLICING FACTOR 3B"/>
    <property type="match status" value="1"/>
</dbReference>
<dbReference type="PANTHER" id="PTHR12785:SF6">
    <property type="entry name" value="SPLICING FACTOR 3B SUBUNIT 2"/>
    <property type="match status" value="1"/>
</dbReference>